<name>A0ABN7USM7_GIGMA</name>
<protein>
    <submittedName>
        <fullName evidence="1">10761_t:CDS:1</fullName>
    </submittedName>
</protein>
<evidence type="ECO:0000313" key="2">
    <source>
        <dbReference type="Proteomes" id="UP000789901"/>
    </source>
</evidence>
<dbReference type="Proteomes" id="UP000789901">
    <property type="component" value="Unassembled WGS sequence"/>
</dbReference>
<dbReference type="EMBL" id="CAJVQB010005209">
    <property type="protein sequence ID" value="CAG8655833.1"/>
    <property type="molecule type" value="Genomic_DNA"/>
</dbReference>
<gene>
    <name evidence="1" type="ORF">GMARGA_LOCUS9604</name>
</gene>
<proteinExistence type="predicted"/>
<evidence type="ECO:0000313" key="1">
    <source>
        <dbReference type="EMBL" id="CAG8655833.1"/>
    </source>
</evidence>
<accession>A0ABN7USM7</accession>
<organism evidence="1 2">
    <name type="scientific">Gigaspora margarita</name>
    <dbReference type="NCBI Taxonomy" id="4874"/>
    <lineage>
        <taxon>Eukaryota</taxon>
        <taxon>Fungi</taxon>
        <taxon>Fungi incertae sedis</taxon>
        <taxon>Mucoromycota</taxon>
        <taxon>Glomeromycotina</taxon>
        <taxon>Glomeromycetes</taxon>
        <taxon>Diversisporales</taxon>
        <taxon>Gigasporaceae</taxon>
        <taxon>Gigaspora</taxon>
    </lineage>
</organism>
<comment type="caution">
    <text evidence="1">The sequence shown here is derived from an EMBL/GenBank/DDBJ whole genome shotgun (WGS) entry which is preliminary data.</text>
</comment>
<reference evidence="1 2" key="1">
    <citation type="submission" date="2021-06" db="EMBL/GenBank/DDBJ databases">
        <authorList>
            <person name="Kallberg Y."/>
            <person name="Tangrot J."/>
            <person name="Rosling A."/>
        </authorList>
    </citation>
    <scope>NUCLEOTIDE SEQUENCE [LARGE SCALE GENOMIC DNA]</scope>
    <source>
        <strain evidence="1 2">120-4 pot B 10/14</strain>
    </source>
</reference>
<keyword evidence="2" id="KW-1185">Reference proteome</keyword>
<sequence length="64" mass="7850">MVDYYNNDFICNCEAYLRHPTFCKHIFANSHKYNIELLEEFTYLILNIEEQFDNTEIMKRSTVY</sequence>